<comment type="caution">
    <text evidence="3">The sequence shown here is derived from an EMBL/GenBank/DDBJ whole genome shotgun (WGS) entry which is preliminary data.</text>
</comment>
<feature type="domain" description="DUF6383" evidence="2">
    <location>
        <begin position="1004"/>
        <end position="1077"/>
    </location>
</feature>
<proteinExistence type="predicted"/>
<evidence type="ECO:0000259" key="2">
    <source>
        <dbReference type="Pfam" id="PF19910"/>
    </source>
</evidence>
<evidence type="ECO:0000313" key="4">
    <source>
        <dbReference type="Proteomes" id="UP000651475"/>
    </source>
</evidence>
<name>A0ABR7DTR2_9BACT</name>
<dbReference type="EMBL" id="JACOOJ010000049">
    <property type="protein sequence ID" value="MBC5634794.1"/>
    <property type="molecule type" value="Genomic_DNA"/>
</dbReference>
<reference evidence="3 4" key="1">
    <citation type="submission" date="2020-08" db="EMBL/GenBank/DDBJ databases">
        <title>Genome public.</title>
        <authorList>
            <person name="Liu C."/>
            <person name="Sun Q."/>
        </authorList>
    </citation>
    <scope>NUCLEOTIDE SEQUENCE [LARGE SCALE GENOMIC DNA]</scope>
    <source>
        <strain evidence="3 4">NSJ-79</strain>
    </source>
</reference>
<evidence type="ECO:0000256" key="1">
    <source>
        <dbReference type="SAM" id="SignalP"/>
    </source>
</evidence>
<dbReference type="Proteomes" id="UP000651475">
    <property type="component" value="Unassembled WGS sequence"/>
</dbReference>
<keyword evidence="1" id="KW-0732">Signal</keyword>
<feature type="chain" id="PRO_5047130275" description="DUF6383 domain-containing protein" evidence="1">
    <location>
        <begin position="24"/>
        <end position="1078"/>
    </location>
</feature>
<gene>
    <name evidence="3" type="ORF">H8S65_18790</name>
</gene>
<feature type="signal peptide" evidence="1">
    <location>
        <begin position="1"/>
        <end position="23"/>
    </location>
</feature>
<dbReference type="RefSeq" id="WP_186931364.1">
    <property type="nucleotide sequence ID" value="NZ_JACOOJ010000049.1"/>
</dbReference>
<organism evidence="3 4">
    <name type="scientific">Parabacteroides hominis</name>
    <dbReference type="NCBI Taxonomy" id="2763057"/>
    <lineage>
        <taxon>Bacteria</taxon>
        <taxon>Pseudomonadati</taxon>
        <taxon>Bacteroidota</taxon>
        <taxon>Bacteroidia</taxon>
        <taxon>Bacteroidales</taxon>
        <taxon>Tannerellaceae</taxon>
        <taxon>Parabacteroides</taxon>
    </lineage>
</organism>
<dbReference type="InterPro" id="IPR045963">
    <property type="entry name" value="DUF6383"/>
</dbReference>
<sequence>MNKRFSTLLASVLLAVGSFSVGAQTNVSSLILGDNEGLYQLKSDDAYLAIENDSLKLMTAANADSLILNTLWCVNVQQYNQGQAIKFEFRNKATGQTLEVSEDYLEGLPAGGTTADLEVGGAIGGWAFSNTLKPLQATRPLYYYFSTDSVVTLDKATNIDEDGNTYLKLTKRVAEAANTYSGANLFTLVEAKALTLTAAQINTILGTQEDVTAGVKLTFDKDKNNTTLKNYFSDDAKFVADTTMTGTQVDDFVRIMTGKKSDSTYVYVDTAYVNDNGEKFLGFTTKQFTSAKLNGKTLNDTLGVINDQSKFLFTYWPSIDSLVIQVKQATYLNGNKYFSESLNTPTSGDTTAIVSNADKKNYVTVQDLVSADEIRIVTIYGEKETEISFGITGCGDPVGTNKTTLEEGLYLIKNKAGKYLAMPIHEDSTYHWVSVEANVQPWDMPSFQWVIEKNRKNSDVSPISIINREFGANKGTVTSALQLYNDADATILGEAVEVLAKTVGEADVENAGFQKADSAIMSDAYRGYRYLDNDSLLVTTYKLQYWTSFASEDLYMGAMKVGDSVIYVGAKDNYVLAPTGNEAAFGYKGNVTGLSELKRQAYTMKSKGSDKMVVEAGENRIAVSDATAAQVANFFFKANNNVEGKIYYALIDTAFNEAPDSLRKVGVDENNKYLKRQVMTETRTSAFSVEVDDAPVYRRFNSLTLEGNEGDAADTLRFVEKYRGEMLQMEANKNFMIDGIDFLGIDAVNKGEGKSFYVDTAWVGRGLGYIKPQYLVSIDRVAAENDSIRVKCPICATLGDAAPDHCIHDTWIPVAGYERGKYLVNFVDSANVTTTSGSHPYTWGMYNRAGFVDALHVGDSLYLLLDQFAGLKTKDIDVTAIAKADSISKITATDRNGNGRYIKNLRGDEHKAYTWSFRFVDTEVAGNEVETDRAFLFESLPFVNGTTFTLANQKIQPSYASWLKMQNGCLVMSDPAESFFNDAKTGGDDALIFTIEEGSIDDIATDNEVITTSEVTVIAGEGQVTIAGAQGKKVVITNILGQTVANTVITSDNAVIAAPQGVIVVAVEGEEAVKAIVK</sequence>
<dbReference type="Pfam" id="PF19910">
    <property type="entry name" value="DUF6383"/>
    <property type="match status" value="1"/>
</dbReference>
<protein>
    <recommendedName>
        <fullName evidence="2">DUF6383 domain-containing protein</fullName>
    </recommendedName>
</protein>
<accession>A0ABR7DTR2</accession>
<evidence type="ECO:0000313" key="3">
    <source>
        <dbReference type="EMBL" id="MBC5634794.1"/>
    </source>
</evidence>
<keyword evidence="4" id="KW-1185">Reference proteome</keyword>